<dbReference type="InterPro" id="IPR012338">
    <property type="entry name" value="Beta-lactam/transpept-like"/>
</dbReference>
<dbReference type="RefSeq" id="WP_275821183.1">
    <property type="nucleotide sequence ID" value="NZ_BAAANM010000009.1"/>
</dbReference>
<dbReference type="Gene3D" id="3.40.710.10">
    <property type="entry name" value="DD-peptidase/beta-lactamase superfamily"/>
    <property type="match status" value="1"/>
</dbReference>
<proteinExistence type="predicted"/>
<evidence type="ECO:0000313" key="2">
    <source>
        <dbReference type="Proteomes" id="UP001220022"/>
    </source>
</evidence>
<dbReference type="Proteomes" id="UP001220022">
    <property type="component" value="Unassembled WGS sequence"/>
</dbReference>
<accession>A0ABT5Z9K1</accession>
<reference evidence="1 2" key="1">
    <citation type="submission" date="2023-03" db="EMBL/GenBank/DDBJ databases">
        <title>Draft genome sequence of type strain Streptomyces ferralitis JCM 14344.</title>
        <authorList>
            <person name="Klaysubun C."/>
            <person name="Duangmal K."/>
        </authorList>
    </citation>
    <scope>NUCLEOTIDE SEQUENCE [LARGE SCALE GENOMIC DNA]</scope>
    <source>
        <strain evidence="1 2">JCM 14344</strain>
    </source>
</reference>
<sequence>MSAVQHRGLPHLEIGALPPSGWPHYGYGNQWWTLGGARRPFTGVGIFGQYLYVDPEADVVIVKTSAWPDADDERDLETVTAFQAIADRIGSDGGRGQAH</sequence>
<evidence type="ECO:0008006" key="3">
    <source>
        <dbReference type="Google" id="ProtNLM"/>
    </source>
</evidence>
<evidence type="ECO:0000313" key="1">
    <source>
        <dbReference type="EMBL" id="MDF2260512.1"/>
    </source>
</evidence>
<dbReference type="SUPFAM" id="SSF56601">
    <property type="entry name" value="beta-lactamase/transpeptidase-like"/>
    <property type="match status" value="1"/>
</dbReference>
<dbReference type="EMBL" id="JARHTQ010000035">
    <property type="protein sequence ID" value="MDF2260512.1"/>
    <property type="molecule type" value="Genomic_DNA"/>
</dbReference>
<keyword evidence="2" id="KW-1185">Reference proteome</keyword>
<name>A0ABT5Z9K1_9ACTN</name>
<organism evidence="1 2">
    <name type="scientific">Streptantibioticus ferralitis</name>
    <dbReference type="NCBI Taxonomy" id="236510"/>
    <lineage>
        <taxon>Bacteria</taxon>
        <taxon>Bacillati</taxon>
        <taxon>Actinomycetota</taxon>
        <taxon>Actinomycetes</taxon>
        <taxon>Kitasatosporales</taxon>
        <taxon>Streptomycetaceae</taxon>
        <taxon>Streptantibioticus</taxon>
    </lineage>
</organism>
<protein>
    <recommendedName>
        <fullName evidence="3">Beta-lactamase-related domain-containing protein</fullName>
    </recommendedName>
</protein>
<gene>
    <name evidence="1" type="ORF">P2L57_33840</name>
</gene>
<comment type="caution">
    <text evidence="1">The sequence shown here is derived from an EMBL/GenBank/DDBJ whole genome shotgun (WGS) entry which is preliminary data.</text>
</comment>